<dbReference type="Proteomes" id="UP000499080">
    <property type="component" value="Unassembled WGS sequence"/>
</dbReference>
<evidence type="ECO:0000313" key="2">
    <source>
        <dbReference type="Proteomes" id="UP000499080"/>
    </source>
</evidence>
<reference evidence="1 2" key="1">
    <citation type="journal article" date="2019" name="Sci. Rep.">
        <title>Orb-weaving spider Araneus ventricosus genome elucidates the spidroin gene catalogue.</title>
        <authorList>
            <person name="Kono N."/>
            <person name="Nakamura H."/>
            <person name="Ohtoshi R."/>
            <person name="Moran D.A.P."/>
            <person name="Shinohara A."/>
            <person name="Yoshida Y."/>
            <person name="Fujiwara M."/>
            <person name="Mori M."/>
            <person name="Tomita M."/>
            <person name="Arakawa K."/>
        </authorList>
    </citation>
    <scope>NUCLEOTIDE SEQUENCE [LARGE SCALE GENOMIC DNA]</scope>
</reference>
<dbReference type="AlphaFoldDB" id="A0A4Y2N2I5"/>
<evidence type="ECO:0000313" key="1">
    <source>
        <dbReference type="EMBL" id="GBN33102.1"/>
    </source>
</evidence>
<accession>A0A4Y2N2I5</accession>
<keyword evidence="2" id="KW-1185">Reference proteome</keyword>
<name>A0A4Y2N2I5_ARAVE</name>
<sequence length="111" mass="12836">MGKKRTINHCQSPMMSVRWGLWKPALEYAFVCRSDLDRVYLSLVGGSRVLNYTRTRPNVNTNPSVFAEKLAGFRSRRTVLKTSVWCCPNLMNGSQSFRLVLSQFDERFAKR</sequence>
<protein>
    <submittedName>
        <fullName evidence="1">Uncharacterized protein</fullName>
    </submittedName>
</protein>
<proteinExistence type="predicted"/>
<dbReference type="EMBL" id="BGPR01008331">
    <property type="protein sequence ID" value="GBN33102.1"/>
    <property type="molecule type" value="Genomic_DNA"/>
</dbReference>
<comment type="caution">
    <text evidence="1">The sequence shown here is derived from an EMBL/GenBank/DDBJ whole genome shotgun (WGS) entry which is preliminary data.</text>
</comment>
<organism evidence="1 2">
    <name type="scientific">Araneus ventricosus</name>
    <name type="common">Orbweaver spider</name>
    <name type="synonym">Epeira ventricosa</name>
    <dbReference type="NCBI Taxonomy" id="182803"/>
    <lineage>
        <taxon>Eukaryota</taxon>
        <taxon>Metazoa</taxon>
        <taxon>Ecdysozoa</taxon>
        <taxon>Arthropoda</taxon>
        <taxon>Chelicerata</taxon>
        <taxon>Arachnida</taxon>
        <taxon>Araneae</taxon>
        <taxon>Araneomorphae</taxon>
        <taxon>Entelegynae</taxon>
        <taxon>Araneoidea</taxon>
        <taxon>Araneidae</taxon>
        <taxon>Araneus</taxon>
    </lineage>
</organism>
<gene>
    <name evidence="1" type="ORF">AVEN_90889_1</name>
</gene>